<proteinExistence type="predicted"/>
<dbReference type="EMBL" id="GBXM01085168">
    <property type="protein sequence ID" value="JAH23409.1"/>
    <property type="molecule type" value="Transcribed_RNA"/>
</dbReference>
<organism evidence="1">
    <name type="scientific">Anguilla anguilla</name>
    <name type="common">European freshwater eel</name>
    <name type="synonym">Muraena anguilla</name>
    <dbReference type="NCBI Taxonomy" id="7936"/>
    <lineage>
        <taxon>Eukaryota</taxon>
        <taxon>Metazoa</taxon>
        <taxon>Chordata</taxon>
        <taxon>Craniata</taxon>
        <taxon>Vertebrata</taxon>
        <taxon>Euteleostomi</taxon>
        <taxon>Actinopterygii</taxon>
        <taxon>Neopterygii</taxon>
        <taxon>Teleostei</taxon>
        <taxon>Anguilliformes</taxon>
        <taxon>Anguillidae</taxon>
        <taxon>Anguilla</taxon>
    </lineage>
</organism>
<dbReference type="AlphaFoldDB" id="A0A0E9R2S1"/>
<reference evidence="1" key="2">
    <citation type="journal article" date="2015" name="Fish Shellfish Immunol.">
        <title>Early steps in the European eel (Anguilla anguilla)-Vibrio vulnificus interaction in the gills: Role of the RtxA13 toxin.</title>
        <authorList>
            <person name="Callol A."/>
            <person name="Pajuelo D."/>
            <person name="Ebbesson L."/>
            <person name="Teles M."/>
            <person name="MacKenzie S."/>
            <person name="Amaro C."/>
        </authorList>
    </citation>
    <scope>NUCLEOTIDE SEQUENCE</scope>
</reference>
<evidence type="ECO:0000313" key="1">
    <source>
        <dbReference type="EMBL" id="JAH23409.1"/>
    </source>
</evidence>
<accession>A0A0E9R2S1</accession>
<sequence>MYVCVVLVQRVCTCACFYLGLDTVFSFKHKCDQLVNKTVFCNKILLKIQKD</sequence>
<reference evidence="1" key="1">
    <citation type="submission" date="2014-11" db="EMBL/GenBank/DDBJ databases">
        <authorList>
            <person name="Amaro Gonzalez C."/>
        </authorList>
    </citation>
    <scope>NUCLEOTIDE SEQUENCE</scope>
</reference>
<protein>
    <submittedName>
        <fullName evidence="1">Uncharacterized protein</fullName>
    </submittedName>
</protein>
<name>A0A0E9R2S1_ANGAN</name>